<dbReference type="Proteomes" id="UP000886289">
    <property type="component" value="Unassembled WGS sequence"/>
</dbReference>
<comment type="caution">
    <text evidence="1">The sequence shown here is derived from an EMBL/GenBank/DDBJ whole genome shotgun (WGS) entry which is preliminary data.</text>
</comment>
<proteinExistence type="predicted"/>
<sequence>MIRDEVKKTNEYKEFIKALKTKDTKTAKDIYLKTITNIVLRYLDKTLNVDSKSPIERYIN</sequence>
<reference evidence="1" key="1">
    <citation type="journal article" date="2020" name="mSystems">
        <title>Genome- and Community-Level Interaction Insights into Carbon Utilization and Element Cycling Functions of Hydrothermarchaeota in Hydrothermal Sediment.</title>
        <authorList>
            <person name="Zhou Z."/>
            <person name="Liu Y."/>
            <person name="Xu W."/>
            <person name="Pan J."/>
            <person name="Luo Z.H."/>
            <person name="Li M."/>
        </authorList>
    </citation>
    <scope>NUCLEOTIDE SEQUENCE [LARGE SCALE GENOMIC DNA]</scope>
    <source>
        <strain evidence="1">HyVt-233</strain>
    </source>
</reference>
<evidence type="ECO:0000313" key="1">
    <source>
        <dbReference type="EMBL" id="HDD44615.1"/>
    </source>
</evidence>
<dbReference type="AlphaFoldDB" id="A0A7C0U3E6"/>
<gene>
    <name evidence="1" type="ORF">ENG63_07135</name>
</gene>
<dbReference type="EMBL" id="DRBS01000262">
    <property type="protein sequence ID" value="HDD44615.1"/>
    <property type="molecule type" value="Genomic_DNA"/>
</dbReference>
<accession>A0A7C0U3E6</accession>
<name>A0A7C0U3E6_DESA2</name>
<organism evidence="1">
    <name type="scientific">Desulfofervidus auxilii</name>
    <dbReference type="NCBI Taxonomy" id="1621989"/>
    <lineage>
        <taxon>Bacteria</taxon>
        <taxon>Pseudomonadati</taxon>
        <taxon>Thermodesulfobacteriota</taxon>
        <taxon>Candidatus Desulfofervidia</taxon>
        <taxon>Candidatus Desulfofervidales</taxon>
        <taxon>Candidatus Desulfofervidaceae</taxon>
        <taxon>Candidatus Desulfofervidus</taxon>
    </lineage>
</organism>
<protein>
    <submittedName>
        <fullName evidence="1">Uncharacterized protein</fullName>
    </submittedName>
</protein>